<evidence type="ECO:0000313" key="5">
    <source>
        <dbReference type="Proteomes" id="UP000620064"/>
    </source>
</evidence>
<evidence type="ECO:0000256" key="1">
    <source>
        <dbReference type="ARBA" id="ARBA00022729"/>
    </source>
</evidence>
<dbReference type="RefSeq" id="WP_188617019.1">
    <property type="nucleotide sequence ID" value="NZ_BMLV01000002.1"/>
</dbReference>
<gene>
    <name evidence="4" type="ORF">GCM10010992_10370</name>
</gene>
<protein>
    <recommendedName>
        <fullName evidence="3">Outer membrane protein beta-barrel domain-containing protein</fullName>
    </recommendedName>
</protein>
<dbReference type="Pfam" id="PF13505">
    <property type="entry name" value="OMP_b-brl"/>
    <property type="match status" value="1"/>
</dbReference>
<dbReference type="InterPro" id="IPR027385">
    <property type="entry name" value="Beta-barrel_OMP"/>
</dbReference>
<keyword evidence="1 2" id="KW-0732">Signal</keyword>
<name>A0ABQ2NH10_9FLAO</name>
<reference evidence="5" key="1">
    <citation type="journal article" date="2019" name="Int. J. Syst. Evol. Microbiol.">
        <title>The Global Catalogue of Microorganisms (GCM) 10K type strain sequencing project: providing services to taxonomists for standard genome sequencing and annotation.</title>
        <authorList>
            <consortium name="The Broad Institute Genomics Platform"/>
            <consortium name="The Broad Institute Genome Sequencing Center for Infectious Disease"/>
            <person name="Wu L."/>
            <person name="Ma J."/>
        </authorList>
    </citation>
    <scope>NUCLEOTIDE SEQUENCE [LARGE SCALE GENOMIC DNA]</scope>
    <source>
        <strain evidence="5">CGMCC 1.7656</strain>
    </source>
</reference>
<dbReference type="EMBL" id="BMLV01000002">
    <property type="protein sequence ID" value="GGP03144.1"/>
    <property type="molecule type" value="Genomic_DNA"/>
</dbReference>
<sequence length="199" mass="22529">MKTSLYIFTLLFFGFANAQEQNKISKFSADLKFQMVTGIGDKFYKDSFKTSPGIVIGFQYKVSQKFGILFDIRNNFLSIKNPEVYGNFTKINMLNYNFGGFYYKNLNEKLTLTAKVLIGGIQISGKVAGNDSKYSQDGTTYGLGSDLVYHIDKKGTINIIGGVDYQYLNTKIDISNAYYERYYSNSSVLSPNLGLRFNF</sequence>
<feature type="signal peptide" evidence="2">
    <location>
        <begin position="1"/>
        <end position="18"/>
    </location>
</feature>
<accession>A0ABQ2NH10</accession>
<feature type="chain" id="PRO_5046383173" description="Outer membrane protein beta-barrel domain-containing protein" evidence="2">
    <location>
        <begin position="19"/>
        <end position="199"/>
    </location>
</feature>
<dbReference type="Proteomes" id="UP000620064">
    <property type="component" value="Unassembled WGS sequence"/>
</dbReference>
<feature type="domain" description="Outer membrane protein beta-barrel" evidence="3">
    <location>
        <begin position="9"/>
        <end position="197"/>
    </location>
</feature>
<proteinExistence type="predicted"/>
<evidence type="ECO:0000313" key="4">
    <source>
        <dbReference type="EMBL" id="GGP03144.1"/>
    </source>
</evidence>
<comment type="caution">
    <text evidence="4">The sequence shown here is derived from an EMBL/GenBank/DDBJ whole genome shotgun (WGS) entry which is preliminary data.</text>
</comment>
<evidence type="ECO:0000259" key="3">
    <source>
        <dbReference type="Pfam" id="PF13505"/>
    </source>
</evidence>
<organism evidence="4 5">
    <name type="scientific">Cloacibacterium rupense</name>
    <dbReference type="NCBI Taxonomy" id="517423"/>
    <lineage>
        <taxon>Bacteria</taxon>
        <taxon>Pseudomonadati</taxon>
        <taxon>Bacteroidota</taxon>
        <taxon>Flavobacteriia</taxon>
        <taxon>Flavobacteriales</taxon>
        <taxon>Weeksellaceae</taxon>
    </lineage>
</organism>
<evidence type="ECO:0000256" key="2">
    <source>
        <dbReference type="SAM" id="SignalP"/>
    </source>
</evidence>
<keyword evidence="5" id="KW-1185">Reference proteome</keyword>